<feature type="transmembrane region" description="Helical" evidence="6">
    <location>
        <begin position="83"/>
        <end position="100"/>
    </location>
</feature>
<evidence type="ECO:0000256" key="5">
    <source>
        <dbReference type="ARBA" id="ARBA00023136"/>
    </source>
</evidence>
<keyword evidence="3 6" id="KW-0812">Transmembrane</keyword>
<comment type="subcellular location">
    <subcellularLocation>
        <location evidence="1">Membrane</location>
        <topology evidence="1">Multi-pass membrane protein</topology>
    </subcellularLocation>
</comment>
<feature type="transmembrane region" description="Helical" evidence="6">
    <location>
        <begin position="162"/>
        <end position="180"/>
    </location>
</feature>
<keyword evidence="8" id="KW-1185">Reference proteome</keyword>
<keyword evidence="4 6" id="KW-1133">Transmembrane helix</keyword>
<evidence type="ECO:0000256" key="6">
    <source>
        <dbReference type="SAM" id="Phobius"/>
    </source>
</evidence>
<evidence type="ECO:0000256" key="2">
    <source>
        <dbReference type="ARBA" id="ARBA00007375"/>
    </source>
</evidence>
<evidence type="ECO:0000256" key="1">
    <source>
        <dbReference type="ARBA" id="ARBA00004141"/>
    </source>
</evidence>
<dbReference type="Proteomes" id="UP001484535">
    <property type="component" value="Unassembled WGS sequence"/>
</dbReference>
<dbReference type="EMBL" id="JBDLBR010000002">
    <property type="protein sequence ID" value="MEN7537136.1"/>
    <property type="molecule type" value="Genomic_DNA"/>
</dbReference>
<feature type="transmembrane region" description="Helical" evidence="6">
    <location>
        <begin position="112"/>
        <end position="130"/>
    </location>
</feature>
<comment type="similarity">
    <text evidence="2">Belongs to the TMEM86 family.</text>
</comment>
<feature type="transmembrane region" description="Helical" evidence="6">
    <location>
        <begin position="12"/>
        <end position="28"/>
    </location>
</feature>
<gene>
    <name evidence="7" type="ORF">ABDJ38_08115</name>
</gene>
<feature type="transmembrane region" description="Helical" evidence="6">
    <location>
        <begin position="192"/>
        <end position="213"/>
    </location>
</feature>
<dbReference type="RefSeq" id="WP_346784585.1">
    <property type="nucleotide sequence ID" value="NZ_JBDLBR010000002.1"/>
</dbReference>
<evidence type="ECO:0000256" key="3">
    <source>
        <dbReference type="ARBA" id="ARBA00022692"/>
    </source>
</evidence>
<organism evidence="7 8">
    <name type="scientific">Aurantiacibacter flavus</name>
    <dbReference type="NCBI Taxonomy" id="3145232"/>
    <lineage>
        <taxon>Bacteria</taxon>
        <taxon>Pseudomonadati</taxon>
        <taxon>Pseudomonadota</taxon>
        <taxon>Alphaproteobacteria</taxon>
        <taxon>Sphingomonadales</taxon>
        <taxon>Erythrobacteraceae</taxon>
        <taxon>Aurantiacibacter</taxon>
    </lineage>
</organism>
<sequence>MPKRALAQKRPFLLLSIAAALAFYYLRVSQLPEFYLVPLKGSAVALLAIYAFVRHASPDARLYVWALGAASLGDMAIEIDVTIGGLLFFLHHVLAMGLFLKHRRPATGIHSWICGVTLICVPLAGYLLPYDPDAKLQTALYALSLGAMAASAWASDFPRFRVGAGGLLFVASDLMLFAEMGPLSGTQWPQLLVWPLYYLGMFLMCTGVIQTLSKRDPQLRAVK</sequence>
<evidence type="ECO:0000313" key="7">
    <source>
        <dbReference type="EMBL" id="MEN7537136.1"/>
    </source>
</evidence>
<protein>
    <submittedName>
        <fullName evidence="7">Lysoplasmalogenase family protein</fullName>
    </submittedName>
</protein>
<keyword evidence="5 6" id="KW-0472">Membrane</keyword>
<reference evidence="7 8" key="1">
    <citation type="submission" date="2024-05" db="EMBL/GenBank/DDBJ databases">
        <authorList>
            <person name="Park S."/>
        </authorList>
    </citation>
    <scope>NUCLEOTIDE SEQUENCE [LARGE SCALE GENOMIC DNA]</scope>
    <source>
        <strain evidence="7 8">DGU5</strain>
    </source>
</reference>
<feature type="transmembrane region" description="Helical" evidence="6">
    <location>
        <begin position="136"/>
        <end position="155"/>
    </location>
</feature>
<evidence type="ECO:0000256" key="4">
    <source>
        <dbReference type="ARBA" id="ARBA00022989"/>
    </source>
</evidence>
<evidence type="ECO:0000313" key="8">
    <source>
        <dbReference type="Proteomes" id="UP001484535"/>
    </source>
</evidence>
<dbReference type="Pfam" id="PF07947">
    <property type="entry name" value="YhhN"/>
    <property type="match status" value="1"/>
</dbReference>
<name>A0ABV0CYD0_9SPHN</name>
<dbReference type="InterPro" id="IPR012506">
    <property type="entry name" value="TMEM86B-like"/>
</dbReference>
<accession>A0ABV0CYD0</accession>
<comment type="caution">
    <text evidence="7">The sequence shown here is derived from an EMBL/GenBank/DDBJ whole genome shotgun (WGS) entry which is preliminary data.</text>
</comment>
<proteinExistence type="inferred from homology"/>